<name>A7E665_SCLS1</name>
<dbReference type="HOGENOM" id="CLU_3335860_0_0_1"/>
<dbReference type="RefSeq" id="XP_001598701.1">
    <property type="nucleotide sequence ID" value="XM_001598651.1"/>
</dbReference>
<reference evidence="2" key="1">
    <citation type="journal article" date="2011" name="PLoS Genet.">
        <title>Genomic analysis of the necrotrophic fungal pathogens Sclerotinia sclerotiorum and Botrytis cinerea.</title>
        <authorList>
            <person name="Amselem J."/>
            <person name="Cuomo C.A."/>
            <person name="van Kan J.A."/>
            <person name="Viaud M."/>
            <person name="Benito E.P."/>
            <person name="Couloux A."/>
            <person name="Coutinho P.M."/>
            <person name="de Vries R.P."/>
            <person name="Dyer P.S."/>
            <person name="Fillinger S."/>
            <person name="Fournier E."/>
            <person name="Gout L."/>
            <person name="Hahn M."/>
            <person name="Kohn L."/>
            <person name="Lapalu N."/>
            <person name="Plummer K.M."/>
            <person name="Pradier J.M."/>
            <person name="Quevillon E."/>
            <person name="Sharon A."/>
            <person name="Simon A."/>
            <person name="ten Have A."/>
            <person name="Tudzynski B."/>
            <person name="Tudzynski P."/>
            <person name="Wincker P."/>
            <person name="Andrew M."/>
            <person name="Anthouard V."/>
            <person name="Beever R.E."/>
            <person name="Beffa R."/>
            <person name="Benoit I."/>
            <person name="Bouzid O."/>
            <person name="Brault B."/>
            <person name="Chen Z."/>
            <person name="Choquer M."/>
            <person name="Collemare J."/>
            <person name="Cotton P."/>
            <person name="Danchin E.G."/>
            <person name="Da Silva C."/>
            <person name="Gautier A."/>
            <person name="Giraud C."/>
            <person name="Giraud T."/>
            <person name="Gonzalez C."/>
            <person name="Grossetete S."/>
            <person name="Guldener U."/>
            <person name="Henrissat B."/>
            <person name="Howlett B.J."/>
            <person name="Kodira C."/>
            <person name="Kretschmer M."/>
            <person name="Lappartient A."/>
            <person name="Leroch M."/>
            <person name="Levis C."/>
            <person name="Mauceli E."/>
            <person name="Neuveglise C."/>
            <person name="Oeser B."/>
            <person name="Pearson M."/>
            <person name="Poulain J."/>
            <person name="Poussereau N."/>
            <person name="Quesneville H."/>
            <person name="Rascle C."/>
            <person name="Schumacher J."/>
            <person name="Segurens B."/>
            <person name="Sexton A."/>
            <person name="Silva E."/>
            <person name="Sirven C."/>
            <person name="Soanes D.M."/>
            <person name="Talbot N.J."/>
            <person name="Templeton M."/>
            <person name="Yandava C."/>
            <person name="Yarden O."/>
            <person name="Zeng Q."/>
            <person name="Rollins J.A."/>
            <person name="Lebrun M.H."/>
            <person name="Dickman M."/>
        </authorList>
    </citation>
    <scope>NUCLEOTIDE SEQUENCE [LARGE SCALE GENOMIC DNA]</scope>
    <source>
        <strain evidence="2">ATCC 18683 / 1980 / Ss-1</strain>
    </source>
</reference>
<evidence type="ECO:0000313" key="1">
    <source>
        <dbReference type="EMBL" id="EDN91387.1"/>
    </source>
</evidence>
<gene>
    <name evidence="1" type="ORF">SS1G_00790</name>
</gene>
<keyword evidence="2" id="KW-1185">Reference proteome</keyword>
<dbReference type="InParanoid" id="A7E665"/>
<dbReference type="AlphaFoldDB" id="A7E665"/>
<dbReference type="EMBL" id="CH476621">
    <property type="protein sequence ID" value="EDN91387.1"/>
    <property type="molecule type" value="Genomic_DNA"/>
</dbReference>
<protein>
    <submittedName>
        <fullName evidence="1">Uncharacterized protein</fullName>
    </submittedName>
</protein>
<sequence length="38" mass="4190">MFGSIVMIVGSFIRGFSANGLAIQTSLWGFRKELSLVR</sequence>
<dbReference type="Proteomes" id="UP000001312">
    <property type="component" value="Unassembled WGS sequence"/>
</dbReference>
<proteinExistence type="predicted"/>
<dbReference type="KEGG" id="ssl:SS1G_00790"/>
<dbReference type="GeneID" id="5494336"/>
<accession>A7E665</accession>
<organism evidence="1 2">
    <name type="scientific">Sclerotinia sclerotiorum (strain ATCC 18683 / 1980 / Ss-1)</name>
    <name type="common">White mold</name>
    <name type="synonym">Whetzelinia sclerotiorum</name>
    <dbReference type="NCBI Taxonomy" id="665079"/>
    <lineage>
        <taxon>Eukaryota</taxon>
        <taxon>Fungi</taxon>
        <taxon>Dikarya</taxon>
        <taxon>Ascomycota</taxon>
        <taxon>Pezizomycotina</taxon>
        <taxon>Leotiomycetes</taxon>
        <taxon>Helotiales</taxon>
        <taxon>Sclerotiniaceae</taxon>
        <taxon>Sclerotinia</taxon>
    </lineage>
</organism>
<evidence type="ECO:0000313" key="2">
    <source>
        <dbReference type="Proteomes" id="UP000001312"/>
    </source>
</evidence>